<dbReference type="InParanoid" id="A0A0C3D9T8"/>
<evidence type="ECO:0000256" key="1">
    <source>
        <dbReference type="ARBA" id="ARBA00005775"/>
    </source>
</evidence>
<dbReference type="GO" id="GO:0003743">
    <property type="term" value="F:translation initiation factor activity"/>
    <property type="evidence" value="ECO:0007669"/>
    <property type="project" value="UniProtKB-KW"/>
</dbReference>
<accession>A0A0C3D9T8</accession>
<dbReference type="Proteomes" id="UP000053989">
    <property type="component" value="Unassembled WGS sequence"/>
</dbReference>
<dbReference type="PANTHER" id="PTHR23253:SF9">
    <property type="entry name" value="EUKARYOTIC TRANSLATION INITIATION FACTOR 4 GAMMA 2"/>
    <property type="match status" value="1"/>
</dbReference>
<dbReference type="SUPFAM" id="SSF48371">
    <property type="entry name" value="ARM repeat"/>
    <property type="match status" value="1"/>
</dbReference>
<dbReference type="OrthoDB" id="514777at2759"/>
<dbReference type="STRING" id="1036808.A0A0C3D9T8"/>
<dbReference type="Pfam" id="PF02847">
    <property type="entry name" value="MA3"/>
    <property type="match status" value="1"/>
</dbReference>
<organism evidence="6 7">
    <name type="scientific">Scleroderma citrinum Foug A</name>
    <dbReference type="NCBI Taxonomy" id="1036808"/>
    <lineage>
        <taxon>Eukaryota</taxon>
        <taxon>Fungi</taxon>
        <taxon>Dikarya</taxon>
        <taxon>Basidiomycota</taxon>
        <taxon>Agaricomycotina</taxon>
        <taxon>Agaricomycetes</taxon>
        <taxon>Agaricomycetidae</taxon>
        <taxon>Boletales</taxon>
        <taxon>Sclerodermatineae</taxon>
        <taxon>Sclerodermataceae</taxon>
        <taxon>Scleroderma</taxon>
    </lineage>
</organism>
<evidence type="ECO:0000256" key="4">
    <source>
        <dbReference type="SAM" id="MobiDB-lite"/>
    </source>
</evidence>
<dbReference type="PROSITE" id="PS51366">
    <property type="entry name" value="MI"/>
    <property type="match status" value="1"/>
</dbReference>
<reference evidence="7" key="2">
    <citation type="submission" date="2015-01" db="EMBL/GenBank/DDBJ databases">
        <title>Evolutionary Origins and Diversification of the Mycorrhizal Mutualists.</title>
        <authorList>
            <consortium name="DOE Joint Genome Institute"/>
            <consortium name="Mycorrhizal Genomics Consortium"/>
            <person name="Kohler A."/>
            <person name="Kuo A."/>
            <person name="Nagy L.G."/>
            <person name="Floudas D."/>
            <person name="Copeland A."/>
            <person name="Barry K.W."/>
            <person name="Cichocki N."/>
            <person name="Veneault-Fourrey C."/>
            <person name="LaButti K."/>
            <person name="Lindquist E.A."/>
            <person name="Lipzen A."/>
            <person name="Lundell T."/>
            <person name="Morin E."/>
            <person name="Murat C."/>
            <person name="Riley R."/>
            <person name="Ohm R."/>
            <person name="Sun H."/>
            <person name="Tunlid A."/>
            <person name="Henrissat B."/>
            <person name="Grigoriev I.V."/>
            <person name="Hibbett D.S."/>
            <person name="Martin F."/>
        </authorList>
    </citation>
    <scope>NUCLEOTIDE SEQUENCE [LARGE SCALE GENOMIC DNA]</scope>
    <source>
        <strain evidence="7">Foug A</strain>
    </source>
</reference>
<keyword evidence="3" id="KW-0648">Protein biosynthesis</keyword>
<sequence length="369" mass="40390">MQVCREKPPHLLPLDALGIARIDQMSYAAMCEGPGGHNRPLSAGVSASDARSAPVGLGIAGFERSVPPNSFMMGQFPTPGSKLASEECFMIPLGVRSASVGSGPAVVFQGECVSHSQPRPPPKAGDLSQFGKISKVTMVMGPSSVFTKKDSKRKSKTRTNSSSNMFSMLNTELVETKPSRAPSRRPNTDLDKPEPTPQRRKVQLLPRKKPAPGESAPTDSEDELEATPVIQMSEADAMKRIDEDVKEFFAVRNLEEADVYFTVLTEEHRFRLVDKLVGSALESKEADARLVAEFFARPVSQRECSLDVFEAGFVPMTEMLDDIAIDAPKAFEYMAIMLKGADLDRDEERLKRVVEKAVDSDKLLQLVSS</sequence>
<evidence type="ECO:0000259" key="5">
    <source>
        <dbReference type="PROSITE" id="PS51366"/>
    </source>
</evidence>
<dbReference type="GO" id="GO:0016281">
    <property type="term" value="C:eukaryotic translation initiation factor 4F complex"/>
    <property type="evidence" value="ECO:0007669"/>
    <property type="project" value="TreeGrafter"/>
</dbReference>
<evidence type="ECO:0000256" key="3">
    <source>
        <dbReference type="ARBA" id="ARBA00022917"/>
    </source>
</evidence>
<keyword evidence="2" id="KW-0396">Initiation factor</keyword>
<keyword evidence="7" id="KW-1185">Reference proteome</keyword>
<evidence type="ECO:0000313" key="7">
    <source>
        <dbReference type="Proteomes" id="UP000053989"/>
    </source>
</evidence>
<feature type="domain" description="MI" evidence="5">
    <location>
        <begin position="236"/>
        <end position="357"/>
    </location>
</feature>
<protein>
    <recommendedName>
        <fullName evidence="5">MI domain-containing protein</fullName>
    </recommendedName>
</protein>
<feature type="compositionally biased region" description="Basic residues" evidence="4">
    <location>
        <begin position="198"/>
        <end position="210"/>
    </location>
</feature>
<feature type="region of interest" description="Disordered" evidence="4">
    <location>
        <begin position="144"/>
        <end position="227"/>
    </location>
</feature>
<comment type="similarity">
    <text evidence="1">Belongs to the eukaryotic initiation factor 4G family.</text>
</comment>
<dbReference type="AlphaFoldDB" id="A0A0C3D9T8"/>
<evidence type="ECO:0000313" key="6">
    <source>
        <dbReference type="EMBL" id="KIM52886.1"/>
    </source>
</evidence>
<evidence type="ECO:0000256" key="2">
    <source>
        <dbReference type="ARBA" id="ARBA00022540"/>
    </source>
</evidence>
<dbReference type="GO" id="GO:0003729">
    <property type="term" value="F:mRNA binding"/>
    <property type="evidence" value="ECO:0007669"/>
    <property type="project" value="TreeGrafter"/>
</dbReference>
<dbReference type="Gene3D" id="1.25.40.180">
    <property type="match status" value="1"/>
</dbReference>
<proteinExistence type="inferred from homology"/>
<dbReference type="EMBL" id="KN822196">
    <property type="protein sequence ID" value="KIM52886.1"/>
    <property type="molecule type" value="Genomic_DNA"/>
</dbReference>
<dbReference type="PANTHER" id="PTHR23253">
    <property type="entry name" value="EUKARYOTIC TRANSLATION INITIATION FACTOR 4 GAMMA"/>
    <property type="match status" value="1"/>
</dbReference>
<name>A0A0C3D9T8_9AGAM</name>
<dbReference type="InterPro" id="IPR003891">
    <property type="entry name" value="Initiation_fac_eIF4g_MI"/>
</dbReference>
<reference evidence="6 7" key="1">
    <citation type="submission" date="2014-04" db="EMBL/GenBank/DDBJ databases">
        <authorList>
            <consortium name="DOE Joint Genome Institute"/>
            <person name="Kuo A."/>
            <person name="Kohler A."/>
            <person name="Nagy L.G."/>
            <person name="Floudas D."/>
            <person name="Copeland A."/>
            <person name="Barry K.W."/>
            <person name="Cichocki N."/>
            <person name="Veneault-Fourrey C."/>
            <person name="LaButti K."/>
            <person name="Lindquist E.A."/>
            <person name="Lipzen A."/>
            <person name="Lundell T."/>
            <person name="Morin E."/>
            <person name="Murat C."/>
            <person name="Sun H."/>
            <person name="Tunlid A."/>
            <person name="Henrissat B."/>
            <person name="Grigoriev I.V."/>
            <person name="Hibbett D.S."/>
            <person name="Martin F."/>
            <person name="Nordberg H.P."/>
            <person name="Cantor M.N."/>
            <person name="Hua S.X."/>
        </authorList>
    </citation>
    <scope>NUCLEOTIDE SEQUENCE [LARGE SCALE GENOMIC DNA]</scope>
    <source>
        <strain evidence="6 7">Foug A</strain>
    </source>
</reference>
<dbReference type="InterPro" id="IPR016024">
    <property type="entry name" value="ARM-type_fold"/>
</dbReference>
<gene>
    <name evidence="6" type="ORF">SCLCIDRAFT_482728</name>
</gene>
<dbReference type="HOGENOM" id="CLU_063946_0_0_1"/>